<dbReference type="PATRIC" id="fig|1618555.3.peg.748"/>
<dbReference type="InterPro" id="IPR035929">
    <property type="entry name" value="CoaB-like_sf"/>
</dbReference>
<proteinExistence type="predicted"/>
<reference evidence="2 3" key="1">
    <citation type="journal article" date="2015" name="Nature">
        <title>rRNA introns, odd ribosomes, and small enigmatic genomes across a large radiation of phyla.</title>
        <authorList>
            <person name="Brown C.T."/>
            <person name="Hug L.A."/>
            <person name="Thomas B.C."/>
            <person name="Sharon I."/>
            <person name="Castelle C.J."/>
            <person name="Singh A."/>
            <person name="Wilkins M.J."/>
            <person name="Williams K.H."/>
            <person name="Banfield J.F."/>
        </authorList>
    </citation>
    <scope>NUCLEOTIDE SEQUENCE [LARGE SCALE GENOMIC DNA]</scope>
</reference>
<feature type="domain" description="DNA/pantothenate metabolism flavoprotein C-terminal" evidence="1">
    <location>
        <begin position="5"/>
        <end position="214"/>
    </location>
</feature>
<comment type="caution">
    <text evidence="2">The sequence shown here is derived from an EMBL/GenBank/DDBJ whole genome shotgun (WGS) entry which is preliminary data.</text>
</comment>
<dbReference type="Pfam" id="PF04127">
    <property type="entry name" value="DFP"/>
    <property type="match status" value="1"/>
</dbReference>
<accession>A0A0G0X3M3</accession>
<sequence>MNNSLKNKNILITAGPTWVPIDKVRVITNVFGGNLGVEIAKNISKTGAKVTFLFGPGRAILPKESANLKIIKFKYYSDLLRLIKKEIGSKKYDIVIHSAAVADYIPTKTDKGKIKSGQQDLSIQFKPTKKIVDLIKKIDPKIFLVKFKLEVGVSEKKLIDIAYNSMLQSKADLIVANEFSSVFKDHKAFIIDTKKNIVKVSGKGAISTTLIKEMISHLK</sequence>
<dbReference type="EMBL" id="LCAO01000016">
    <property type="protein sequence ID" value="KKR91270.1"/>
    <property type="molecule type" value="Genomic_DNA"/>
</dbReference>
<gene>
    <name evidence="2" type="ORF">UU42_C0016G0004</name>
</gene>
<dbReference type="Gene3D" id="3.40.50.10300">
    <property type="entry name" value="CoaB-like"/>
    <property type="match status" value="1"/>
</dbReference>
<dbReference type="SUPFAM" id="SSF102645">
    <property type="entry name" value="CoaB-like"/>
    <property type="match status" value="1"/>
</dbReference>
<evidence type="ECO:0000313" key="3">
    <source>
        <dbReference type="Proteomes" id="UP000034676"/>
    </source>
</evidence>
<dbReference type="AlphaFoldDB" id="A0A0G0X3M3"/>
<dbReference type="GO" id="GO:0003824">
    <property type="term" value="F:catalytic activity"/>
    <property type="evidence" value="ECO:0007669"/>
    <property type="project" value="UniProtKB-ARBA"/>
</dbReference>
<dbReference type="InterPro" id="IPR007085">
    <property type="entry name" value="DNA/pantothenate-metab_flavo_C"/>
</dbReference>
<name>A0A0G0X3M3_9BACT</name>
<protein>
    <submittedName>
        <fullName evidence="2">Phosphopantothenoylcysteine synthase/decarboxylase</fullName>
    </submittedName>
</protein>
<dbReference type="GO" id="GO:0015937">
    <property type="term" value="P:coenzyme A biosynthetic process"/>
    <property type="evidence" value="ECO:0007669"/>
    <property type="project" value="UniProtKB-ARBA"/>
</dbReference>
<dbReference type="Proteomes" id="UP000034676">
    <property type="component" value="Unassembled WGS sequence"/>
</dbReference>
<evidence type="ECO:0000259" key="1">
    <source>
        <dbReference type="Pfam" id="PF04127"/>
    </source>
</evidence>
<evidence type="ECO:0000313" key="2">
    <source>
        <dbReference type="EMBL" id="KKR91270.1"/>
    </source>
</evidence>
<organism evidence="2 3">
    <name type="scientific">Candidatus Woesebacteria bacterium GW2011_GWA1_41_13b</name>
    <dbReference type="NCBI Taxonomy" id="1618555"/>
    <lineage>
        <taxon>Bacteria</taxon>
        <taxon>Candidatus Woeseibacteriota</taxon>
    </lineage>
</organism>